<dbReference type="GO" id="GO:0004176">
    <property type="term" value="F:ATP-dependent peptidase activity"/>
    <property type="evidence" value="ECO:0007669"/>
    <property type="project" value="InterPro"/>
</dbReference>
<evidence type="ECO:0000256" key="7">
    <source>
        <dbReference type="SAM" id="Coils"/>
    </source>
</evidence>
<dbReference type="InterPro" id="IPR023562">
    <property type="entry name" value="ClpP/TepA"/>
</dbReference>
<evidence type="ECO:0000313" key="9">
    <source>
        <dbReference type="Proteomes" id="UP000244925"/>
    </source>
</evidence>
<dbReference type="GO" id="GO:0006515">
    <property type="term" value="P:protein quality control for misfolded or incompletely synthesized proteins"/>
    <property type="evidence" value="ECO:0007669"/>
    <property type="project" value="TreeGrafter"/>
</dbReference>
<comment type="similarity">
    <text evidence="1 6">Belongs to the peptidase S14 family.</text>
</comment>
<name>A0A2V1IVZ2_9BACT</name>
<reference evidence="9" key="1">
    <citation type="submission" date="2018-02" db="EMBL/GenBank/DDBJ databases">
        <authorList>
            <person name="Clavel T."/>
            <person name="Strowig T."/>
        </authorList>
    </citation>
    <scope>NUCLEOTIDE SEQUENCE [LARGE SCALE GENOMIC DNA]</scope>
    <source>
        <strain evidence="9">DSM 100764</strain>
    </source>
</reference>
<dbReference type="InterPro" id="IPR001907">
    <property type="entry name" value="ClpP"/>
</dbReference>
<sequence>MKTQFFNIERADTGTVTIYLYGETGDYADVRCAHVAAELMAAAPGARIDLRINSIGGEVYSGIAIYNAIRNSRGDIHIYVDGVAASMAGVIALCGRPVSMSKYARLMLHSVSGGCYGDRKELERCLQEIAALEDSLADIIAKRINIEPEAVKAKYFDGADHWMTAEEALAGHFVDSIYDADPIDGDTPEDIYTIFNNRLRKPEAKSNDIMDLKELKKRARFAACADDNAALVEIDKLEAEAAESASLKTKVTNLETKLQEQGAAIEAAKAAERKALLDAAQRDGRINATNRQTFENILKTSFEDGKAALASLKPRRSVMQDIVLSGSSAESTEWHNKSWDELDRAGRLIELRDSAPEVFKAKFREKFGREPNL</sequence>
<dbReference type="PANTHER" id="PTHR10381">
    <property type="entry name" value="ATP-DEPENDENT CLP PROTEASE PROTEOLYTIC SUBUNIT"/>
    <property type="match status" value="1"/>
</dbReference>
<dbReference type="Pfam" id="PF00574">
    <property type="entry name" value="CLP_protease"/>
    <property type="match status" value="1"/>
</dbReference>
<dbReference type="Gene3D" id="3.90.226.10">
    <property type="entry name" value="2-enoyl-CoA Hydratase, Chain A, domain 1"/>
    <property type="match status" value="1"/>
</dbReference>
<dbReference type="PRINTS" id="PR00127">
    <property type="entry name" value="CLPPROTEASEP"/>
</dbReference>
<dbReference type="GO" id="GO:0009368">
    <property type="term" value="C:endopeptidase Clp complex"/>
    <property type="evidence" value="ECO:0007669"/>
    <property type="project" value="TreeGrafter"/>
</dbReference>
<accession>A0A2V1IVZ2</accession>
<dbReference type="NCBIfam" id="NF045542">
    <property type="entry name" value="Clp_rel_HeadMat"/>
    <property type="match status" value="1"/>
</dbReference>
<keyword evidence="7" id="KW-0175">Coiled coil</keyword>
<organism evidence="8 9">
    <name type="scientific">Paramuribaculum intestinale</name>
    <dbReference type="NCBI Taxonomy" id="2094151"/>
    <lineage>
        <taxon>Bacteria</taxon>
        <taxon>Pseudomonadati</taxon>
        <taxon>Bacteroidota</taxon>
        <taxon>Bacteroidia</taxon>
        <taxon>Bacteroidales</taxon>
        <taxon>Muribaculaceae</taxon>
        <taxon>Paramuribaculum</taxon>
    </lineage>
</organism>
<dbReference type="EMBL" id="PUBV01000025">
    <property type="protein sequence ID" value="PWB06409.1"/>
    <property type="molecule type" value="Genomic_DNA"/>
</dbReference>
<dbReference type="SUPFAM" id="SSF52096">
    <property type="entry name" value="ClpP/crotonase"/>
    <property type="match status" value="1"/>
</dbReference>
<feature type="coiled-coil region" evidence="7">
    <location>
        <begin position="237"/>
        <end position="271"/>
    </location>
</feature>
<evidence type="ECO:0000313" key="8">
    <source>
        <dbReference type="EMBL" id="PWB06409.1"/>
    </source>
</evidence>
<dbReference type="RefSeq" id="WP_107036670.1">
    <property type="nucleotide sequence ID" value="NZ_PUBV01000025.1"/>
</dbReference>
<evidence type="ECO:0000256" key="1">
    <source>
        <dbReference type="ARBA" id="ARBA00007039"/>
    </source>
</evidence>
<keyword evidence="2" id="KW-0963">Cytoplasm</keyword>
<evidence type="ECO:0000256" key="2">
    <source>
        <dbReference type="ARBA" id="ARBA00022490"/>
    </source>
</evidence>
<dbReference type="AlphaFoldDB" id="A0A2V1IVZ2"/>
<dbReference type="PANTHER" id="PTHR10381:SF70">
    <property type="entry name" value="ATP-DEPENDENT CLP PROTEASE PROTEOLYTIC SUBUNIT"/>
    <property type="match status" value="1"/>
</dbReference>
<protein>
    <recommendedName>
        <fullName evidence="6">ATP-dependent Clp protease proteolytic subunit</fullName>
    </recommendedName>
</protein>
<keyword evidence="9" id="KW-1185">Reference proteome</keyword>
<comment type="caution">
    <text evidence="8">The sequence shown here is derived from an EMBL/GenBank/DDBJ whole genome shotgun (WGS) entry which is preliminary data.</text>
</comment>
<proteinExistence type="inferred from homology"/>
<dbReference type="GO" id="GO:0004252">
    <property type="term" value="F:serine-type endopeptidase activity"/>
    <property type="evidence" value="ECO:0007669"/>
    <property type="project" value="InterPro"/>
</dbReference>
<evidence type="ECO:0000256" key="3">
    <source>
        <dbReference type="ARBA" id="ARBA00022670"/>
    </source>
</evidence>
<gene>
    <name evidence="8" type="ORF">C5O25_10355</name>
</gene>
<dbReference type="GO" id="GO:0051117">
    <property type="term" value="F:ATPase binding"/>
    <property type="evidence" value="ECO:0007669"/>
    <property type="project" value="TreeGrafter"/>
</dbReference>
<keyword evidence="3 8" id="KW-0645">Protease</keyword>
<evidence type="ECO:0000256" key="6">
    <source>
        <dbReference type="RuleBase" id="RU003567"/>
    </source>
</evidence>
<keyword evidence="5" id="KW-0720">Serine protease</keyword>
<dbReference type="InterPro" id="IPR029045">
    <property type="entry name" value="ClpP/crotonase-like_dom_sf"/>
</dbReference>
<evidence type="ECO:0000256" key="5">
    <source>
        <dbReference type="ARBA" id="ARBA00022825"/>
    </source>
</evidence>
<evidence type="ECO:0000256" key="4">
    <source>
        <dbReference type="ARBA" id="ARBA00022801"/>
    </source>
</evidence>
<dbReference type="CDD" id="cd07016">
    <property type="entry name" value="S14_ClpP_1"/>
    <property type="match status" value="1"/>
</dbReference>
<keyword evidence="4" id="KW-0378">Hydrolase</keyword>
<dbReference type="Proteomes" id="UP000244925">
    <property type="component" value="Unassembled WGS sequence"/>
</dbReference>